<comment type="catalytic activity">
    <reaction evidence="6">
        <text>(6S)-5,6,7,8-tetrahydrofolate + formate + ATP = (6R)-10-formyltetrahydrofolate + ADP + phosphate</text>
        <dbReference type="Rhea" id="RHEA:20221"/>
        <dbReference type="ChEBI" id="CHEBI:15740"/>
        <dbReference type="ChEBI" id="CHEBI:30616"/>
        <dbReference type="ChEBI" id="CHEBI:43474"/>
        <dbReference type="ChEBI" id="CHEBI:57453"/>
        <dbReference type="ChEBI" id="CHEBI:195366"/>
        <dbReference type="ChEBI" id="CHEBI:456216"/>
        <dbReference type="EC" id="6.3.4.3"/>
    </reaction>
</comment>
<evidence type="ECO:0000256" key="6">
    <source>
        <dbReference type="HAMAP-Rule" id="MF_01543"/>
    </source>
</evidence>
<keyword evidence="5 6" id="KW-0067">ATP-binding</keyword>
<dbReference type="NCBIfam" id="NF010030">
    <property type="entry name" value="PRK13505.1"/>
    <property type="match status" value="1"/>
</dbReference>
<dbReference type="PROSITE" id="PS00722">
    <property type="entry name" value="FTHFS_2"/>
    <property type="match status" value="1"/>
</dbReference>
<accession>A0A179B7D5</accession>
<dbReference type="OrthoDB" id="9761733at2"/>
<dbReference type="STRING" id="1823756.A4H34_00595"/>
<gene>
    <name evidence="6" type="primary">fhs</name>
    <name evidence="7" type="ORF">A4H34_00595</name>
</gene>
<dbReference type="Gene3D" id="3.40.50.300">
    <property type="entry name" value="P-loop containing nucleotide triphosphate hydrolases"/>
    <property type="match status" value="1"/>
</dbReference>
<evidence type="ECO:0000256" key="4">
    <source>
        <dbReference type="ARBA" id="ARBA00022741"/>
    </source>
</evidence>
<keyword evidence="2 6" id="KW-0554">One-carbon metabolism</keyword>
<comment type="similarity">
    <text evidence="6">Belongs to the formate--tetrahydrofolate ligase family.</text>
</comment>
<evidence type="ECO:0000313" key="8">
    <source>
        <dbReference type="Proteomes" id="UP000078368"/>
    </source>
</evidence>
<dbReference type="SUPFAM" id="SSF52540">
    <property type="entry name" value="P-loop containing nucleoside triphosphate hydrolases"/>
    <property type="match status" value="1"/>
</dbReference>
<comment type="caution">
    <text evidence="7">The sequence shown here is derived from an EMBL/GenBank/DDBJ whole genome shotgun (WGS) entry which is preliminary data.</text>
</comment>
<dbReference type="EMBL" id="LVZK01000001">
    <property type="protein sequence ID" value="OAP87021.1"/>
    <property type="molecule type" value="Genomic_DNA"/>
</dbReference>
<keyword evidence="3 6" id="KW-0436">Ligase</keyword>
<organism evidence="7 8">
    <name type="scientific">Peptidiphaga gingivicola</name>
    <dbReference type="NCBI Taxonomy" id="2741497"/>
    <lineage>
        <taxon>Bacteria</taxon>
        <taxon>Bacillati</taxon>
        <taxon>Actinomycetota</taxon>
        <taxon>Actinomycetes</taxon>
        <taxon>Actinomycetales</taxon>
        <taxon>Actinomycetaceae</taxon>
        <taxon>Peptidiphaga</taxon>
    </lineage>
</organism>
<dbReference type="InterPro" id="IPR027417">
    <property type="entry name" value="P-loop_NTPase"/>
</dbReference>
<dbReference type="InterPro" id="IPR000559">
    <property type="entry name" value="Formate_THF_ligase"/>
</dbReference>
<evidence type="ECO:0000256" key="5">
    <source>
        <dbReference type="ARBA" id="ARBA00022840"/>
    </source>
</evidence>
<dbReference type="RefSeq" id="WP_064231624.1">
    <property type="nucleotide sequence ID" value="NZ_LVZK01000001.1"/>
</dbReference>
<proteinExistence type="inferred from homology"/>
<keyword evidence="8" id="KW-1185">Reference proteome</keyword>
<dbReference type="Pfam" id="PF01268">
    <property type="entry name" value="FTHFS"/>
    <property type="match status" value="1"/>
</dbReference>
<dbReference type="Gene3D" id="3.10.410.10">
    <property type="entry name" value="Formyltetrahydrofolate synthetase, domain 3"/>
    <property type="match status" value="1"/>
</dbReference>
<dbReference type="Gene3D" id="3.30.1510.10">
    <property type="entry name" value="Domain 2, N(10)-formyltetrahydrofolate synthetase"/>
    <property type="match status" value="1"/>
</dbReference>
<dbReference type="EC" id="6.3.4.3" evidence="6"/>
<evidence type="ECO:0000256" key="2">
    <source>
        <dbReference type="ARBA" id="ARBA00022563"/>
    </source>
</evidence>
<dbReference type="HAMAP" id="MF_01543">
    <property type="entry name" value="FTHFS"/>
    <property type="match status" value="1"/>
</dbReference>
<comment type="pathway">
    <text evidence="1 6">One-carbon metabolism; tetrahydrofolate interconversion.</text>
</comment>
<reference evidence="7 8" key="1">
    <citation type="submission" date="2016-04" db="EMBL/GenBank/DDBJ databases">
        <title>Peptidophaga gingivicola gen. nov., sp. nov., isolated from human subgingival plaque.</title>
        <authorList>
            <person name="Beall C.J."/>
            <person name="Mokrzan E.M."/>
            <person name="Griffen A.L."/>
            <person name="Leys E.J."/>
        </authorList>
    </citation>
    <scope>NUCLEOTIDE SEQUENCE [LARGE SCALE GENOMIC DNA]</scope>
    <source>
        <strain evidence="7 8">BA112</strain>
    </source>
</reference>
<dbReference type="Proteomes" id="UP000078368">
    <property type="component" value="Unassembled WGS sequence"/>
</dbReference>
<dbReference type="GO" id="GO:0005524">
    <property type="term" value="F:ATP binding"/>
    <property type="evidence" value="ECO:0007669"/>
    <property type="project" value="UniProtKB-UniRule"/>
</dbReference>
<evidence type="ECO:0000256" key="3">
    <source>
        <dbReference type="ARBA" id="ARBA00022598"/>
    </source>
</evidence>
<evidence type="ECO:0000256" key="1">
    <source>
        <dbReference type="ARBA" id="ARBA00004777"/>
    </source>
</evidence>
<sequence length="556" mass="57735">MVQGEAKAEGARPGEPRPIRRVAADLGVPDEHVLVYGHGKAKIDLDYLRSLPERDSKLVLVTAISPTPAGEGKTTTSIGLADGLARLGKRPVLALREPSMGPVFGIKGGAVGGGRAQVTPGDEINLHFTGDFAAIAEANNLLAAMADNALHFGTHDIDPRTVAIRRSIDMNDRSLRDVVIGLGGRLGGVTRESGFDITAASQVMATFCMADSLDDLRERLGRIVVGRSSAGDSVTAADLGAVGAMTAILKDALAPNLVQTLEGNPALVHGGPFANIAHGTNSVIATKAALKLGDVAVTEAGFGADLGAEKFFDIIGQTAGIAPDLTVVVATVRALKYHGGVALADLEEENAAAVRAGAVNLRRHCENLTEVFAQPVLVAVNRFAADTEAEIAAVRESVADLGIDVVLTDHFGRGGEGALDFADAVVKSLAKPSIAKSAYSLADSLEDKARAVVTRVYRGADVVFEPAAARELRRLEESGWGELPVCMAKTQYSFSTDPKALGAPEGFTVPIREVRLSAGAGFVVLISGSIMTMPGLPKRPSACDIDVVDGVIGGMH</sequence>
<dbReference type="InterPro" id="IPR020628">
    <property type="entry name" value="Formate_THF_ligase_CS"/>
</dbReference>
<dbReference type="AlphaFoldDB" id="A0A179B7D5"/>
<dbReference type="UniPathway" id="UPA00193"/>
<dbReference type="GO" id="GO:0004329">
    <property type="term" value="F:formate-tetrahydrofolate ligase activity"/>
    <property type="evidence" value="ECO:0007669"/>
    <property type="project" value="UniProtKB-UniRule"/>
</dbReference>
<feature type="binding site" evidence="6">
    <location>
        <begin position="67"/>
        <end position="74"/>
    </location>
    <ligand>
        <name>ATP</name>
        <dbReference type="ChEBI" id="CHEBI:30616"/>
    </ligand>
</feature>
<protein>
    <recommendedName>
        <fullName evidence="6">Formate--tetrahydrofolate ligase</fullName>
        <ecNumber evidence="6">6.3.4.3</ecNumber>
    </recommendedName>
    <alternativeName>
        <fullName evidence="6">Formyltetrahydrofolate synthetase</fullName>
        <shortName evidence="6">FHS</shortName>
        <shortName evidence="6">FTHFS</shortName>
    </alternativeName>
</protein>
<evidence type="ECO:0000313" key="7">
    <source>
        <dbReference type="EMBL" id="OAP87021.1"/>
    </source>
</evidence>
<keyword evidence="4 6" id="KW-0547">Nucleotide-binding</keyword>
<name>A0A179B7D5_9ACTO</name>
<dbReference type="FunFam" id="3.10.410.10:FF:000001">
    <property type="entry name" value="Putative formate--tetrahydrofolate ligase"/>
    <property type="match status" value="1"/>
</dbReference>
<dbReference type="GO" id="GO:0035999">
    <property type="term" value="P:tetrahydrofolate interconversion"/>
    <property type="evidence" value="ECO:0007669"/>
    <property type="project" value="UniProtKB-UniRule"/>
</dbReference>